<gene>
    <name evidence="5" type="ORF">HMPREF9306_01680</name>
</gene>
<dbReference type="InterPro" id="IPR036390">
    <property type="entry name" value="WH_DNA-bd_sf"/>
</dbReference>
<dbReference type="InterPro" id="IPR000524">
    <property type="entry name" value="Tscrpt_reg_HTH_GntR"/>
</dbReference>
<organism evidence="5 6">
    <name type="scientific">Propionimicrobium lymphophilum ACS-093-V-SCH5</name>
    <dbReference type="NCBI Taxonomy" id="883161"/>
    <lineage>
        <taxon>Bacteria</taxon>
        <taxon>Bacillati</taxon>
        <taxon>Actinomycetota</taxon>
        <taxon>Actinomycetes</taxon>
        <taxon>Propionibacteriales</taxon>
        <taxon>Propionibacteriaceae</taxon>
        <taxon>Propionimicrobium</taxon>
    </lineage>
</organism>
<dbReference type="CDD" id="cd07377">
    <property type="entry name" value="WHTH_GntR"/>
    <property type="match status" value="1"/>
</dbReference>
<dbReference type="SUPFAM" id="SSF46785">
    <property type="entry name" value="Winged helix' DNA-binding domain"/>
    <property type="match status" value="1"/>
</dbReference>
<dbReference type="HOGENOM" id="CLU_063236_2_3_11"/>
<evidence type="ECO:0000256" key="1">
    <source>
        <dbReference type="ARBA" id="ARBA00023015"/>
    </source>
</evidence>
<dbReference type="InterPro" id="IPR028978">
    <property type="entry name" value="Chorismate_lyase_/UTRA_dom_sf"/>
</dbReference>
<evidence type="ECO:0000256" key="3">
    <source>
        <dbReference type="ARBA" id="ARBA00023163"/>
    </source>
</evidence>
<feature type="domain" description="HTH gntR-type" evidence="4">
    <location>
        <begin position="26"/>
        <end position="94"/>
    </location>
</feature>
<dbReference type="SMART" id="SM00866">
    <property type="entry name" value="UTRA"/>
    <property type="match status" value="1"/>
</dbReference>
<dbReference type="OrthoDB" id="3194402at2"/>
<proteinExistence type="predicted"/>
<dbReference type="PANTHER" id="PTHR44846:SF17">
    <property type="entry name" value="GNTR-FAMILY TRANSCRIPTIONAL REGULATOR"/>
    <property type="match status" value="1"/>
</dbReference>
<dbReference type="Pfam" id="PF07702">
    <property type="entry name" value="UTRA"/>
    <property type="match status" value="1"/>
</dbReference>
<accession>S2VZ40</accession>
<dbReference type="PRINTS" id="PR00035">
    <property type="entry name" value="HTHGNTR"/>
</dbReference>
<keyword evidence="3" id="KW-0804">Transcription</keyword>
<dbReference type="Gene3D" id="3.40.1410.10">
    <property type="entry name" value="Chorismate lyase-like"/>
    <property type="match status" value="1"/>
</dbReference>
<sequence length="255" mass="28577">MTEEKNKASLDEPFVIDIKIDRDSSTALHQQISTPLENMIASGELPPGQIIEDEVSLAKRLEISRPTVRRAMQDLVSKGLLSRRRGVGTRVSPSPFQRQIKLSSLTEDFIDAGHTTRTEVLRYEVRFANEEIAENLACDTGDEIVFFERLRWLDNSRLALMQSYVPSDIAPSLTDLDRDGFYRCLAANGVQLSSGYQQVGAKNASEREAKLLHLEPGSAVVTMRRTSYDTDGRIVEFAHHCYDAAQYTVTVPLTN</sequence>
<dbReference type="Proteomes" id="UP000014417">
    <property type="component" value="Unassembled WGS sequence"/>
</dbReference>
<dbReference type="RefSeq" id="WP_016456491.1">
    <property type="nucleotide sequence ID" value="NZ_KE150269.1"/>
</dbReference>
<protein>
    <recommendedName>
        <fullName evidence="4">HTH gntR-type domain-containing protein</fullName>
    </recommendedName>
</protein>
<evidence type="ECO:0000256" key="2">
    <source>
        <dbReference type="ARBA" id="ARBA00023125"/>
    </source>
</evidence>
<dbReference type="GO" id="GO:0045892">
    <property type="term" value="P:negative regulation of DNA-templated transcription"/>
    <property type="evidence" value="ECO:0007669"/>
    <property type="project" value="TreeGrafter"/>
</dbReference>
<reference evidence="5 6" key="1">
    <citation type="submission" date="2013-04" db="EMBL/GenBank/DDBJ databases">
        <title>The Genome Sequence of Propionimicrobium lymphophilum ACS-093-V-SCH5.</title>
        <authorList>
            <consortium name="The Broad Institute Genomics Platform"/>
            <person name="Earl A."/>
            <person name="Ward D."/>
            <person name="Feldgarden M."/>
            <person name="Gevers D."/>
            <person name="Saerens B."/>
            <person name="Vaneechoutte M."/>
            <person name="Walker B."/>
            <person name="Young S."/>
            <person name="Zeng Q."/>
            <person name="Gargeya S."/>
            <person name="Fitzgerald M."/>
            <person name="Haas B."/>
            <person name="Abouelleil A."/>
            <person name="Allen A.W."/>
            <person name="Alvarado L."/>
            <person name="Arachchi H.M."/>
            <person name="Berlin A.M."/>
            <person name="Chapman S.B."/>
            <person name="Gainer-Dewar J."/>
            <person name="Goldberg J."/>
            <person name="Griggs A."/>
            <person name="Gujja S."/>
            <person name="Hansen M."/>
            <person name="Howarth C."/>
            <person name="Imamovic A."/>
            <person name="Ireland A."/>
            <person name="Larimer J."/>
            <person name="McCowan C."/>
            <person name="Murphy C."/>
            <person name="Pearson M."/>
            <person name="Poon T.W."/>
            <person name="Priest M."/>
            <person name="Roberts A."/>
            <person name="Saif S."/>
            <person name="Shea T."/>
            <person name="Sisk P."/>
            <person name="Sykes S."/>
            <person name="Wortman J."/>
            <person name="Nusbaum C."/>
            <person name="Birren B."/>
        </authorList>
    </citation>
    <scope>NUCLEOTIDE SEQUENCE [LARGE SCALE GENOMIC DNA]</scope>
    <source>
        <strain evidence="5 6">ACS-093-V-SCH5</strain>
    </source>
</reference>
<dbReference type="GO" id="GO:0003700">
    <property type="term" value="F:DNA-binding transcription factor activity"/>
    <property type="evidence" value="ECO:0007669"/>
    <property type="project" value="InterPro"/>
</dbReference>
<name>S2VZ40_9ACTN</name>
<dbReference type="Gene3D" id="1.10.10.10">
    <property type="entry name" value="Winged helix-like DNA-binding domain superfamily/Winged helix DNA-binding domain"/>
    <property type="match status" value="1"/>
</dbReference>
<dbReference type="InterPro" id="IPR011663">
    <property type="entry name" value="UTRA"/>
</dbReference>
<comment type="caution">
    <text evidence="5">The sequence shown here is derived from an EMBL/GenBank/DDBJ whole genome shotgun (WGS) entry which is preliminary data.</text>
</comment>
<dbReference type="InterPro" id="IPR050679">
    <property type="entry name" value="Bact_HTH_transcr_reg"/>
</dbReference>
<dbReference type="PROSITE" id="PS50949">
    <property type="entry name" value="HTH_GNTR"/>
    <property type="match status" value="1"/>
</dbReference>
<dbReference type="PATRIC" id="fig|883161.3.peg.1665"/>
<dbReference type="GO" id="GO:0003677">
    <property type="term" value="F:DNA binding"/>
    <property type="evidence" value="ECO:0007669"/>
    <property type="project" value="UniProtKB-KW"/>
</dbReference>
<dbReference type="STRING" id="883161.HMPREF9306_01680"/>
<evidence type="ECO:0000313" key="5">
    <source>
        <dbReference type="EMBL" id="EPD32116.1"/>
    </source>
</evidence>
<dbReference type="SUPFAM" id="SSF64288">
    <property type="entry name" value="Chorismate lyase-like"/>
    <property type="match status" value="1"/>
</dbReference>
<dbReference type="EMBL" id="AGZR01000009">
    <property type="protein sequence ID" value="EPD32116.1"/>
    <property type="molecule type" value="Genomic_DNA"/>
</dbReference>
<keyword evidence="2" id="KW-0238">DNA-binding</keyword>
<keyword evidence="6" id="KW-1185">Reference proteome</keyword>
<dbReference type="PANTHER" id="PTHR44846">
    <property type="entry name" value="MANNOSYL-D-GLYCERATE TRANSPORT/METABOLISM SYSTEM REPRESSOR MNGR-RELATED"/>
    <property type="match status" value="1"/>
</dbReference>
<dbReference type="Pfam" id="PF00392">
    <property type="entry name" value="GntR"/>
    <property type="match status" value="1"/>
</dbReference>
<dbReference type="SMART" id="SM00345">
    <property type="entry name" value="HTH_GNTR"/>
    <property type="match status" value="1"/>
</dbReference>
<evidence type="ECO:0000313" key="6">
    <source>
        <dbReference type="Proteomes" id="UP000014417"/>
    </source>
</evidence>
<keyword evidence="1" id="KW-0805">Transcription regulation</keyword>
<dbReference type="AlphaFoldDB" id="S2VZ40"/>
<dbReference type="InterPro" id="IPR036388">
    <property type="entry name" value="WH-like_DNA-bd_sf"/>
</dbReference>
<evidence type="ECO:0000259" key="4">
    <source>
        <dbReference type="PROSITE" id="PS50949"/>
    </source>
</evidence>